<proteinExistence type="predicted"/>
<evidence type="ECO:0000313" key="7">
    <source>
        <dbReference type="EMBL" id="MDT9600722.1"/>
    </source>
</evidence>
<dbReference type="Pfam" id="PF00440">
    <property type="entry name" value="TetR_N"/>
    <property type="match status" value="1"/>
</dbReference>
<dbReference type="Gene3D" id="1.10.357.10">
    <property type="entry name" value="Tetracycline Repressor, domain 2"/>
    <property type="match status" value="1"/>
</dbReference>
<evidence type="ECO:0000313" key="8">
    <source>
        <dbReference type="Proteomes" id="UP001259572"/>
    </source>
</evidence>
<feature type="region of interest" description="Disordered" evidence="5">
    <location>
        <begin position="1"/>
        <end position="24"/>
    </location>
</feature>
<dbReference type="RefSeq" id="WP_315728149.1">
    <property type="nucleotide sequence ID" value="NZ_JAVUPU010000011.1"/>
</dbReference>
<dbReference type="InterPro" id="IPR001647">
    <property type="entry name" value="HTH_TetR"/>
</dbReference>
<keyword evidence="3" id="KW-0804">Transcription</keyword>
<keyword evidence="8" id="KW-1185">Reference proteome</keyword>
<feature type="compositionally biased region" description="Low complexity" evidence="5">
    <location>
        <begin position="10"/>
        <end position="21"/>
    </location>
</feature>
<evidence type="ECO:0000259" key="6">
    <source>
        <dbReference type="PROSITE" id="PS50977"/>
    </source>
</evidence>
<evidence type="ECO:0000256" key="2">
    <source>
        <dbReference type="ARBA" id="ARBA00023125"/>
    </source>
</evidence>
<dbReference type="PROSITE" id="PS50977">
    <property type="entry name" value="HTH_TETR_2"/>
    <property type="match status" value="1"/>
</dbReference>
<accession>A0ABU3QBR6</accession>
<reference evidence="7 8" key="1">
    <citation type="submission" date="2023-05" db="EMBL/GenBank/DDBJ databases">
        <authorList>
            <person name="Guo Y."/>
        </authorList>
    </citation>
    <scope>NUCLEOTIDE SEQUENCE [LARGE SCALE GENOMIC DNA]</scope>
    <source>
        <strain evidence="7 8">GR2756</strain>
    </source>
</reference>
<comment type="caution">
    <text evidence="7">The sequence shown here is derived from an EMBL/GenBank/DDBJ whole genome shotgun (WGS) entry which is preliminary data.</text>
</comment>
<dbReference type="SUPFAM" id="SSF46689">
    <property type="entry name" value="Homeodomain-like"/>
    <property type="match status" value="1"/>
</dbReference>
<dbReference type="SUPFAM" id="SSF48498">
    <property type="entry name" value="Tetracyclin repressor-like, C-terminal domain"/>
    <property type="match status" value="1"/>
</dbReference>
<evidence type="ECO:0000256" key="5">
    <source>
        <dbReference type="SAM" id="MobiDB-lite"/>
    </source>
</evidence>
<dbReference type="CDD" id="cd00093">
    <property type="entry name" value="HTH_XRE"/>
    <property type="match status" value="1"/>
</dbReference>
<dbReference type="InterPro" id="IPR009057">
    <property type="entry name" value="Homeodomain-like_sf"/>
</dbReference>
<organism evidence="7 8">
    <name type="scientific">Sphingosinicella rhizophila</name>
    <dbReference type="NCBI Taxonomy" id="3050082"/>
    <lineage>
        <taxon>Bacteria</taxon>
        <taxon>Pseudomonadati</taxon>
        <taxon>Pseudomonadota</taxon>
        <taxon>Alphaproteobacteria</taxon>
        <taxon>Sphingomonadales</taxon>
        <taxon>Sphingosinicellaceae</taxon>
        <taxon>Sphingosinicella</taxon>
    </lineage>
</organism>
<evidence type="ECO:0000256" key="4">
    <source>
        <dbReference type="PROSITE-ProRule" id="PRU00335"/>
    </source>
</evidence>
<dbReference type="InterPro" id="IPR036271">
    <property type="entry name" value="Tet_transcr_reg_TetR-rel_C_sf"/>
</dbReference>
<evidence type="ECO:0000256" key="1">
    <source>
        <dbReference type="ARBA" id="ARBA00023015"/>
    </source>
</evidence>
<feature type="DNA-binding region" description="H-T-H motif" evidence="4">
    <location>
        <begin position="64"/>
        <end position="83"/>
    </location>
</feature>
<dbReference type="InterPro" id="IPR050109">
    <property type="entry name" value="HTH-type_TetR-like_transc_reg"/>
</dbReference>
<dbReference type="EMBL" id="JAVUPU010000011">
    <property type="protein sequence ID" value="MDT9600722.1"/>
    <property type="molecule type" value="Genomic_DNA"/>
</dbReference>
<name>A0ABU3QBR6_9SPHN</name>
<dbReference type="PANTHER" id="PTHR30055">
    <property type="entry name" value="HTH-TYPE TRANSCRIPTIONAL REGULATOR RUTR"/>
    <property type="match status" value="1"/>
</dbReference>
<keyword evidence="2 4" id="KW-0238">DNA-binding</keyword>
<evidence type="ECO:0000256" key="3">
    <source>
        <dbReference type="ARBA" id="ARBA00023163"/>
    </source>
</evidence>
<protein>
    <submittedName>
        <fullName evidence="7">TetR/AcrR family transcriptional regulator</fullName>
    </submittedName>
</protein>
<dbReference type="InterPro" id="IPR001387">
    <property type="entry name" value="Cro/C1-type_HTH"/>
</dbReference>
<dbReference type="Proteomes" id="UP001259572">
    <property type="component" value="Unassembled WGS sequence"/>
</dbReference>
<sequence length="253" mass="28425">MARRNKDMETAATGRAAVAPAGERRNAVVRKPAPPITKRGTRTRDMIKDAAARVLERMGYRAMRLQDIAEEAGINVSLVYHYFSGKADITFEILTELVESPLSSDLQPAPEDPFEAILEANRRVVATYKATPGLIRCLLQLDEEEPKFAELFAKVSLDWNRRVARDMARRAPAAAPHEDLRLMTAYALGGMVDSFLFEAFVDRNPLFAKSFQSDEDIATFLAILWYRALYLADPPRENMGPFTGFSDLRLDPK</sequence>
<feature type="domain" description="HTH tetR-type" evidence="6">
    <location>
        <begin position="41"/>
        <end position="101"/>
    </location>
</feature>
<keyword evidence="1" id="KW-0805">Transcription regulation</keyword>
<dbReference type="PANTHER" id="PTHR30055:SF234">
    <property type="entry name" value="HTH-TYPE TRANSCRIPTIONAL REGULATOR BETI"/>
    <property type="match status" value="1"/>
</dbReference>
<dbReference type="Gene3D" id="1.10.10.60">
    <property type="entry name" value="Homeodomain-like"/>
    <property type="match status" value="1"/>
</dbReference>
<gene>
    <name evidence="7" type="ORF">RQX22_17305</name>
</gene>
<dbReference type="PRINTS" id="PR00455">
    <property type="entry name" value="HTHTETR"/>
</dbReference>